<keyword evidence="5 6" id="KW-0472">Membrane</keyword>
<feature type="non-terminal residue" evidence="8">
    <location>
        <position position="1"/>
    </location>
</feature>
<feature type="transmembrane region" description="Helical" evidence="6">
    <location>
        <begin position="12"/>
        <end position="34"/>
    </location>
</feature>
<feature type="transmembrane region" description="Helical" evidence="6">
    <location>
        <begin position="369"/>
        <end position="387"/>
    </location>
</feature>
<feature type="domain" description="Major facilitator superfamily (MFS) profile" evidence="7">
    <location>
        <begin position="12"/>
        <end position="485"/>
    </location>
</feature>
<feature type="transmembrane region" description="Helical" evidence="6">
    <location>
        <begin position="166"/>
        <end position="185"/>
    </location>
</feature>
<dbReference type="GO" id="GO:0005886">
    <property type="term" value="C:plasma membrane"/>
    <property type="evidence" value="ECO:0007669"/>
    <property type="project" value="TreeGrafter"/>
</dbReference>
<feature type="transmembrane region" description="Helical" evidence="6">
    <location>
        <begin position="103"/>
        <end position="124"/>
    </location>
</feature>
<protein>
    <submittedName>
        <fullName evidence="8">MFS general substrate transporter</fullName>
    </submittedName>
</protein>
<feature type="transmembrane region" description="Helical" evidence="6">
    <location>
        <begin position="464"/>
        <end position="484"/>
    </location>
</feature>
<dbReference type="SUPFAM" id="SSF103473">
    <property type="entry name" value="MFS general substrate transporter"/>
    <property type="match status" value="1"/>
</dbReference>
<comment type="caution">
    <text evidence="8">The sequence shown here is derived from an EMBL/GenBank/DDBJ whole genome shotgun (WGS) entry which is preliminary data.</text>
</comment>
<dbReference type="GO" id="GO:0022857">
    <property type="term" value="F:transmembrane transporter activity"/>
    <property type="evidence" value="ECO:0007669"/>
    <property type="project" value="InterPro"/>
</dbReference>
<evidence type="ECO:0000313" key="8">
    <source>
        <dbReference type="EMBL" id="KAK2024756.1"/>
    </source>
</evidence>
<keyword evidence="4 6" id="KW-1133">Transmembrane helix</keyword>
<evidence type="ECO:0000259" key="7">
    <source>
        <dbReference type="PROSITE" id="PS50850"/>
    </source>
</evidence>
<dbReference type="PANTHER" id="PTHR23502:SF51">
    <property type="entry name" value="QUINIDINE RESISTANCE PROTEIN 1-RELATED"/>
    <property type="match status" value="1"/>
</dbReference>
<name>A0AAD9HAG6_9PEZI</name>
<dbReference type="AlphaFoldDB" id="A0AAD9HAG6"/>
<feature type="transmembrane region" description="Helical" evidence="6">
    <location>
        <begin position="136"/>
        <end position="160"/>
    </location>
</feature>
<feature type="transmembrane region" description="Helical" evidence="6">
    <location>
        <begin position="78"/>
        <end position="97"/>
    </location>
</feature>
<keyword evidence="2" id="KW-0813">Transport</keyword>
<organism evidence="8 9">
    <name type="scientific">Colletotrichum zoysiae</name>
    <dbReference type="NCBI Taxonomy" id="1216348"/>
    <lineage>
        <taxon>Eukaryota</taxon>
        <taxon>Fungi</taxon>
        <taxon>Dikarya</taxon>
        <taxon>Ascomycota</taxon>
        <taxon>Pezizomycotina</taxon>
        <taxon>Sordariomycetes</taxon>
        <taxon>Hypocreomycetidae</taxon>
        <taxon>Glomerellales</taxon>
        <taxon>Glomerellaceae</taxon>
        <taxon>Colletotrichum</taxon>
        <taxon>Colletotrichum graminicola species complex</taxon>
    </lineage>
</organism>
<keyword evidence="9" id="KW-1185">Reference proteome</keyword>
<dbReference type="InterPro" id="IPR036259">
    <property type="entry name" value="MFS_trans_sf"/>
</dbReference>
<feature type="transmembrane region" description="Helical" evidence="6">
    <location>
        <begin position="306"/>
        <end position="327"/>
    </location>
</feature>
<feature type="transmembrane region" description="Helical" evidence="6">
    <location>
        <begin position="46"/>
        <end position="66"/>
    </location>
</feature>
<accession>A0AAD9HAG6</accession>
<evidence type="ECO:0000256" key="6">
    <source>
        <dbReference type="SAM" id="Phobius"/>
    </source>
</evidence>
<proteinExistence type="predicted"/>
<gene>
    <name evidence="8" type="ORF">LX32DRAFT_499064</name>
</gene>
<keyword evidence="3 6" id="KW-0812">Transmembrane</keyword>
<dbReference type="Gene3D" id="1.20.1720.10">
    <property type="entry name" value="Multidrug resistance protein D"/>
    <property type="match status" value="1"/>
</dbReference>
<evidence type="ECO:0000313" key="9">
    <source>
        <dbReference type="Proteomes" id="UP001232148"/>
    </source>
</evidence>
<feature type="transmembrane region" description="Helical" evidence="6">
    <location>
        <begin position="274"/>
        <end position="294"/>
    </location>
</feature>
<dbReference type="InterPro" id="IPR011701">
    <property type="entry name" value="MFS"/>
</dbReference>
<dbReference type="Proteomes" id="UP001232148">
    <property type="component" value="Unassembled WGS sequence"/>
</dbReference>
<evidence type="ECO:0000256" key="1">
    <source>
        <dbReference type="ARBA" id="ARBA00004141"/>
    </source>
</evidence>
<dbReference type="EMBL" id="MU842955">
    <property type="protein sequence ID" value="KAK2024756.1"/>
    <property type="molecule type" value="Genomic_DNA"/>
</dbReference>
<evidence type="ECO:0000256" key="2">
    <source>
        <dbReference type="ARBA" id="ARBA00022448"/>
    </source>
</evidence>
<dbReference type="FunFam" id="1.20.1720.10:FF:000009">
    <property type="entry name" value="MFS multidrug transporter"/>
    <property type="match status" value="1"/>
</dbReference>
<comment type="subcellular location">
    <subcellularLocation>
        <location evidence="1">Membrane</location>
        <topology evidence="1">Multi-pass membrane protein</topology>
    </subcellularLocation>
</comment>
<evidence type="ECO:0000256" key="5">
    <source>
        <dbReference type="ARBA" id="ARBA00023136"/>
    </source>
</evidence>
<reference evidence="8" key="1">
    <citation type="submission" date="2021-06" db="EMBL/GenBank/DDBJ databases">
        <title>Comparative genomics, transcriptomics and evolutionary studies reveal genomic signatures of adaptation to plant cell wall in hemibiotrophic fungi.</title>
        <authorList>
            <consortium name="DOE Joint Genome Institute"/>
            <person name="Baroncelli R."/>
            <person name="Diaz J.F."/>
            <person name="Benocci T."/>
            <person name="Peng M."/>
            <person name="Battaglia E."/>
            <person name="Haridas S."/>
            <person name="Andreopoulos W."/>
            <person name="Labutti K."/>
            <person name="Pangilinan J."/>
            <person name="Floch G.L."/>
            <person name="Makela M.R."/>
            <person name="Henrissat B."/>
            <person name="Grigoriev I.V."/>
            <person name="Crouch J.A."/>
            <person name="De Vries R.P."/>
            <person name="Sukno S.A."/>
            <person name="Thon M.R."/>
        </authorList>
    </citation>
    <scope>NUCLEOTIDE SEQUENCE</scope>
    <source>
        <strain evidence="8">MAFF235873</strain>
    </source>
</reference>
<feature type="transmembrane region" description="Helical" evidence="6">
    <location>
        <begin position="399"/>
        <end position="419"/>
    </location>
</feature>
<dbReference type="Gene3D" id="1.20.1250.20">
    <property type="entry name" value="MFS general substrate transporter like domains"/>
    <property type="match status" value="1"/>
</dbReference>
<dbReference type="InterPro" id="IPR020846">
    <property type="entry name" value="MFS_dom"/>
</dbReference>
<dbReference type="PANTHER" id="PTHR23502">
    <property type="entry name" value="MAJOR FACILITATOR SUPERFAMILY"/>
    <property type="match status" value="1"/>
</dbReference>
<dbReference type="PROSITE" id="PS50850">
    <property type="entry name" value="MFS"/>
    <property type="match status" value="1"/>
</dbReference>
<evidence type="ECO:0000256" key="4">
    <source>
        <dbReference type="ARBA" id="ARBA00022989"/>
    </source>
</evidence>
<evidence type="ECO:0000256" key="3">
    <source>
        <dbReference type="ARBA" id="ARBA00022692"/>
    </source>
</evidence>
<feature type="transmembrane region" description="Helical" evidence="6">
    <location>
        <begin position="439"/>
        <end position="458"/>
    </location>
</feature>
<feature type="non-terminal residue" evidence="8">
    <location>
        <position position="495"/>
    </location>
</feature>
<dbReference type="Pfam" id="PF07690">
    <property type="entry name" value="MFS_1"/>
    <property type="match status" value="1"/>
</dbReference>
<sequence>YSALTPRQKMAVVMIVSFVAMISPVAGNIYYPAISTLANEFDVSTSMIQLTITTYQIFQGVAPTVIANYSDIYGRRPAYAICLVAFLAANIGLALQTSYPALMVLRCLQSTGSSATVALGAGAVADMVTRAERGRFISYAALGVTLGPALAPIIGGLLVQNLGWRSIFWFLAIYAGVVFAIYFVFVPETARSVVGNGDVSPKSIFMTPSQYLELKRRRNRSNTAPPIADQATAAAAAAATTTTIITTTTTTKPRQRKTINPFAALKILGEREGAVTVGFGALIYGGYFMVLTTLPLQLTDRFHLNAAQTGLCYLPIFIGTICSRWTAGRLLDWNYRRHARRLGLGVSRDREQRQDELDLVPVEAARMQVCIPMIYVSAVCVVVYGWTVQARASLAGIEVALFFLGLFNSGGLVGLSTLVMDTHPDNPAAATAANNMFRYLVSAGATAVAVPLIERIGIGWTSVFIGGVWACFSPFLWLVMIYGAQWRLKKKAKME</sequence>